<accession>A0A2A7BFW6</accession>
<dbReference type="InterPro" id="IPR019897">
    <property type="entry name" value="RidA_CS"/>
</dbReference>
<reference evidence="2 3" key="1">
    <citation type="journal article" date="2017" name="Front. Microbiol.">
        <title>New Insights into the Diversity of the Genus Faecalibacterium.</title>
        <authorList>
            <person name="Benevides L."/>
            <person name="Burman S."/>
            <person name="Martin R."/>
            <person name="Robert V."/>
            <person name="Thomas M."/>
            <person name="Miquel S."/>
            <person name="Chain F."/>
            <person name="Sokol H."/>
            <person name="Bermudez-Humaran L.G."/>
            <person name="Morrison M."/>
            <person name="Langella P."/>
            <person name="Azevedo V.A."/>
            <person name="Chatel J.M."/>
            <person name="Soares S."/>
        </authorList>
    </citation>
    <scope>NUCLEOTIDE SEQUENCE [LARGE SCALE GENOMIC DNA]</scope>
    <source>
        <strain evidence="2 3">AHMP21</strain>
    </source>
</reference>
<organism evidence="2 3">
    <name type="scientific">Faecalibacterium prausnitzii</name>
    <dbReference type="NCBI Taxonomy" id="853"/>
    <lineage>
        <taxon>Bacteria</taxon>
        <taxon>Bacillati</taxon>
        <taxon>Bacillota</taxon>
        <taxon>Clostridia</taxon>
        <taxon>Eubacteriales</taxon>
        <taxon>Oscillospiraceae</taxon>
        <taxon>Faecalibacterium</taxon>
    </lineage>
</organism>
<evidence type="ECO:0000313" key="3">
    <source>
        <dbReference type="Proteomes" id="UP000220438"/>
    </source>
</evidence>
<dbReference type="AlphaFoldDB" id="A0A2A7BFW6"/>
<dbReference type="PANTHER" id="PTHR11803:SF39">
    <property type="entry name" value="2-IMINOBUTANOATE_2-IMINOPROPANOATE DEAMINASE"/>
    <property type="match status" value="1"/>
</dbReference>
<gene>
    <name evidence="2" type="ORF">CHR61_04605</name>
</gene>
<evidence type="ECO:0000256" key="1">
    <source>
        <dbReference type="ARBA" id="ARBA00010552"/>
    </source>
</evidence>
<dbReference type="SUPFAM" id="SSF55298">
    <property type="entry name" value="YjgF-like"/>
    <property type="match status" value="1"/>
</dbReference>
<dbReference type="InterPro" id="IPR006056">
    <property type="entry name" value="RidA"/>
</dbReference>
<evidence type="ECO:0000313" key="2">
    <source>
        <dbReference type="EMBL" id="PDX90208.1"/>
    </source>
</evidence>
<dbReference type="Pfam" id="PF01042">
    <property type="entry name" value="Ribonuc_L-PSP"/>
    <property type="match status" value="1"/>
</dbReference>
<dbReference type="NCBIfam" id="TIGR00004">
    <property type="entry name" value="Rid family detoxifying hydrolase"/>
    <property type="match status" value="1"/>
</dbReference>
<dbReference type="Proteomes" id="UP000220438">
    <property type="component" value="Unassembled WGS sequence"/>
</dbReference>
<dbReference type="CDD" id="cd00448">
    <property type="entry name" value="YjgF_YER057c_UK114_family"/>
    <property type="match status" value="1"/>
</dbReference>
<dbReference type="InterPro" id="IPR035959">
    <property type="entry name" value="RutC-like_sf"/>
</dbReference>
<proteinExistence type="inferred from homology"/>
<dbReference type="FunFam" id="3.30.1330.40:FF:000001">
    <property type="entry name" value="L-PSP family endoribonuclease"/>
    <property type="match status" value="1"/>
</dbReference>
<dbReference type="Gene3D" id="3.30.1330.40">
    <property type="entry name" value="RutC-like"/>
    <property type="match status" value="1"/>
</dbReference>
<dbReference type="InterPro" id="IPR006175">
    <property type="entry name" value="YjgF/YER057c/UK114"/>
</dbReference>
<comment type="caution">
    <text evidence="2">The sequence shown here is derived from an EMBL/GenBank/DDBJ whole genome shotgun (WGS) entry which is preliminary data.</text>
</comment>
<dbReference type="GO" id="GO:0005829">
    <property type="term" value="C:cytosol"/>
    <property type="evidence" value="ECO:0007669"/>
    <property type="project" value="TreeGrafter"/>
</dbReference>
<dbReference type="RefSeq" id="WP_097770435.1">
    <property type="nucleotide sequence ID" value="NZ_CP065380.1"/>
</dbReference>
<protein>
    <submittedName>
        <fullName evidence="2">Reactive intermediate/imine deaminase</fullName>
    </submittedName>
</protein>
<dbReference type="PANTHER" id="PTHR11803">
    <property type="entry name" value="2-IMINOBUTANOATE/2-IMINOPROPANOATE DEAMINASE RIDA"/>
    <property type="match status" value="1"/>
</dbReference>
<dbReference type="EMBL" id="NOUW01000014">
    <property type="protein sequence ID" value="PDX90208.1"/>
    <property type="molecule type" value="Genomic_DNA"/>
</dbReference>
<name>A0A2A7BFW6_9FIRM</name>
<dbReference type="PROSITE" id="PS01094">
    <property type="entry name" value="UPF0076"/>
    <property type="match status" value="1"/>
</dbReference>
<comment type="similarity">
    <text evidence="1">Belongs to the RutC family.</text>
</comment>
<sequence length="127" mass="13098">MAKNQVSTPAAPAAIGPYSQGITATGTAVYVSGQLPIDPATGAFAGDDITSQTRQSLENVKAVLAAAGYELSDVVKTTVLLKDIADFGAMNEVYTSYFTGVCPARSAFQVAALPKDARVEIEAIAVK</sequence>
<dbReference type="GO" id="GO:0019239">
    <property type="term" value="F:deaminase activity"/>
    <property type="evidence" value="ECO:0007669"/>
    <property type="project" value="TreeGrafter"/>
</dbReference>